<keyword evidence="3" id="KW-1185">Reference proteome</keyword>
<feature type="region of interest" description="Disordered" evidence="1">
    <location>
        <begin position="28"/>
        <end position="63"/>
    </location>
</feature>
<evidence type="ECO:0000313" key="2">
    <source>
        <dbReference type="EnsemblPlants" id="Bo1g101660.1"/>
    </source>
</evidence>
<dbReference type="EnsemblPlants" id="Bo1g101660.1">
    <property type="protein sequence ID" value="Bo1g101660.1"/>
    <property type="gene ID" value="Bo1g101660"/>
</dbReference>
<evidence type="ECO:0000313" key="3">
    <source>
        <dbReference type="Proteomes" id="UP000032141"/>
    </source>
</evidence>
<reference evidence="2" key="2">
    <citation type="submission" date="2015-03" db="UniProtKB">
        <authorList>
            <consortium name="EnsemblPlants"/>
        </authorList>
    </citation>
    <scope>IDENTIFICATION</scope>
</reference>
<dbReference type="HOGENOM" id="CLU_2888845_0_0_1"/>
<protein>
    <submittedName>
        <fullName evidence="2">Uncharacterized protein</fullName>
    </submittedName>
</protein>
<dbReference type="Proteomes" id="UP000032141">
    <property type="component" value="Chromosome C1"/>
</dbReference>
<dbReference type="Gramene" id="Bo1g101660.1">
    <property type="protein sequence ID" value="Bo1g101660.1"/>
    <property type="gene ID" value="Bo1g101660"/>
</dbReference>
<proteinExistence type="predicted"/>
<evidence type="ECO:0000256" key="1">
    <source>
        <dbReference type="SAM" id="MobiDB-lite"/>
    </source>
</evidence>
<accession>A0A0D3AB53</accession>
<name>A0A0D3AB53_BRAOL</name>
<reference evidence="2 3" key="1">
    <citation type="journal article" date="2014" name="Genome Biol.">
        <title>Transcriptome and methylome profiling reveals relics of genome dominance in the mesopolyploid Brassica oleracea.</title>
        <authorList>
            <person name="Parkin I.A."/>
            <person name="Koh C."/>
            <person name="Tang H."/>
            <person name="Robinson S.J."/>
            <person name="Kagale S."/>
            <person name="Clarke W.E."/>
            <person name="Town C.D."/>
            <person name="Nixon J."/>
            <person name="Krishnakumar V."/>
            <person name="Bidwell S.L."/>
            <person name="Denoeud F."/>
            <person name="Belcram H."/>
            <person name="Links M.G."/>
            <person name="Just J."/>
            <person name="Clarke C."/>
            <person name="Bender T."/>
            <person name="Huebert T."/>
            <person name="Mason A.S."/>
            <person name="Pires J.C."/>
            <person name="Barker G."/>
            <person name="Moore J."/>
            <person name="Walley P.G."/>
            <person name="Manoli S."/>
            <person name="Batley J."/>
            <person name="Edwards D."/>
            <person name="Nelson M.N."/>
            <person name="Wang X."/>
            <person name="Paterson A.H."/>
            <person name="King G."/>
            <person name="Bancroft I."/>
            <person name="Chalhoub B."/>
            <person name="Sharpe A.G."/>
        </authorList>
    </citation>
    <scope>NUCLEOTIDE SEQUENCE</scope>
    <source>
        <strain evidence="2 3">cv. TO1000</strain>
    </source>
</reference>
<sequence>MCAKQVISLVETMKSDFFFQICSPRRLPGKSSGCRRLTQKSSGQCRDDLHGSRPLDDLHESRP</sequence>
<dbReference type="AlphaFoldDB" id="A0A0D3AB53"/>
<organism evidence="2 3">
    <name type="scientific">Brassica oleracea var. oleracea</name>
    <dbReference type="NCBI Taxonomy" id="109376"/>
    <lineage>
        <taxon>Eukaryota</taxon>
        <taxon>Viridiplantae</taxon>
        <taxon>Streptophyta</taxon>
        <taxon>Embryophyta</taxon>
        <taxon>Tracheophyta</taxon>
        <taxon>Spermatophyta</taxon>
        <taxon>Magnoliopsida</taxon>
        <taxon>eudicotyledons</taxon>
        <taxon>Gunneridae</taxon>
        <taxon>Pentapetalae</taxon>
        <taxon>rosids</taxon>
        <taxon>malvids</taxon>
        <taxon>Brassicales</taxon>
        <taxon>Brassicaceae</taxon>
        <taxon>Brassiceae</taxon>
        <taxon>Brassica</taxon>
    </lineage>
</organism>
<feature type="compositionally biased region" description="Basic and acidic residues" evidence="1">
    <location>
        <begin position="45"/>
        <end position="63"/>
    </location>
</feature>